<dbReference type="PROSITE" id="PS50110">
    <property type="entry name" value="RESPONSE_REGULATORY"/>
    <property type="match status" value="2"/>
</dbReference>
<dbReference type="Proteomes" id="UP000231019">
    <property type="component" value="Unassembled WGS sequence"/>
</dbReference>
<dbReference type="PANTHER" id="PTHR44591:SF3">
    <property type="entry name" value="RESPONSE REGULATORY DOMAIN-CONTAINING PROTEIN"/>
    <property type="match status" value="1"/>
</dbReference>
<accession>A0A2M7G6V1</accession>
<sequence length="532" mass="60640">MSPKSKRILIFDEDPSHRRHLQQMLASDEWELVFEDELYQATQRFKNRPFDFVIACLDMPDEEGEELALWVCENYPKRKVILIANPDEDFSAVLDDLRQHKSVLGFLPKPLPTRRLLEMLDQQDTGLVGQVQRMNVIDLLQVMRMNKPQCLVTFNDQFTRTEGILYLRGGEVIHAELYVTNARTLERELKSEGAEAFNRIVQFKNGEFQEKNWQEPSKISIQMPFDNLSMNAATSMDELLNPQDPFASQGPVSVRNILLVDTDPMSRMIIQRTLFTEGFNCISLKTPQEAMAALDDEPVDLVITDTLSQQSFLKWLQQHYPQSPVVAIVNVSEDELEEMGNIGKIRLLAKPINLRKLKQLLAEISQMGFKGFLSQIGVFDFVQLNLSALDRKKLHIRDLATHIDAKIYIDRGRFVHAMYKDLEGEEAFYKIISIENGDFFEDPSFDPPKDTLSEIQPHKLMIRAARFLPVKDTPEPSPLENSAEGLTSLFGDEEQPLNLNLGEGLTSLFGNDDAPIQLNLGEGLTSLLGEEV</sequence>
<dbReference type="EMBL" id="PFFQ01000020">
    <property type="protein sequence ID" value="PIW17778.1"/>
    <property type="molecule type" value="Genomic_DNA"/>
</dbReference>
<dbReference type="GO" id="GO:0000160">
    <property type="term" value="P:phosphorelay signal transduction system"/>
    <property type="evidence" value="ECO:0007669"/>
    <property type="project" value="InterPro"/>
</dbReference>
<evidence type="ECO:0000256" key="2">
    <source>
        <dbReference type="PROSITE-ProRule" id="PRU00169"/>
    </source>
</evidence>
<dbReference type="CDD" id="cd00156">
    <property type="entry name" value="REC"/>
    <property type="match status" value="1"/>
</dbReference>
<evidence type="ECO:0000313" key="4">
    <source>
        <dbReference type="EMBL" id="PIW17778.1"/>
    </source>
</evidence>
<dbReference type="Pfam" id="PF14332">
    <property type="entry name" value="DUF4388"/>
    <property type="match status" value="1"/>
</dbReference>
<proteinExistence type="predicted"/>
<reference evidence="4 5" key="1">
    <citation type="submission" date="2017-09" db="EMBL/GenBank/DDBJ databases">
        <title>Depth-based differentiation of microbial function through sediment-hosted aquifers and enrichment of novel symbionts in the deep terrestrial subsurface.</title>
        <authorList>
            <person name="Probst A.J."/>
            <person name="Ladd B."/>
            <person name="Jarett J.K."/>
            <person name="Geller-Mcgrath D.E."/>
            <person name="Sieber C.M."/>
            <person name="Emerson J.B."/>
            <person name="Anantharaman K."/>
            <person name="Thomas B.C."/>
            <person name="Malmstrom R."/>
            <person name="Stieglmeier M."/>
            <person name="Klingl A."/>
            <person name="Woyke T."/>
            <person name="Ryan C.M."/>
            <person name="Banfield J.F."/>
        </authorList>
    </citation>
    <scope>NUCLEOTIDE SEQUENCE [LARGE SCALE GENOMIC DNA]</scope>
    <source>
        <strain evidence="4">CG17_big_fil_post_rev_8_21_14_2_50_48_46</strain>
    </source>
</reference>
<dbReference type="AlphaFoldDB" id="A0A2M7G6V1"/>
<dbReference type="InterPro" id="IPR050595">
    <property type="entry name" value="Bact_response_regulator"/>
</dbReference>
<dbReference type="InterPro" id="IPR001789">
    <property type="entry name" value="Sig_transdc_resp-reg_receiver"/>
</dbReference>
<keyword evidence="1 2" id="KW-0597">Phosphoprotein</keyword>
<dbReference type="SMART" id="SM00448">
    <property type="entry name" value="REC"/>
    <property type="match status" value="2"/>
</dbReference>
<evidence type="ECO:0000256" key="1">
    <source>
        <dbReference type="ARBA" id="ARBA00022553"/>
    </source>
</evidence>
<dbReference type="SUPFAM" id="SSF52172">
    <property type="entry name" value="CheY-like"/>
    <property type="match status" value="2"/>
</dbReference>
<gene>
    <name evidence="4" type="ORF">COW36_07485</name>
</gene>
<feature type="modified residue" description="4-aspartylphosphate" evidence="2">
    <location>
        <position position="305"/>
    </location>
</feature>
<dbReference type="InterPro" id="IPR025497">
    <property type="entry name" value="PatA-like_N"/>
</dbReference>
<dbReference type="Pfam" id="PF00072">
    <property type="entry name" value="Response_reg"/>
    <property type="match status" value="2"/>
</dbReference>
<evidence type="ECO:0000313" key="5">
    <source>
        <dbReference type="Proteomes" id="UP000231019"/>
    </source>
</evidence>
<feature type="domain" description="Response regulatory" evidence="3">
    <location>
        <begin position="256"/>
        <end position="365"/>
    </location>
</feature>
<name>A0A2M7G6V1_9BACT</name>
<evidence type="ECO:0000259" key="3">
    <source>
        <dbReference type="PROSITE" id="PS50110"/>
    </source>
</evidence>
<organism evidence="4 5">
    <name type="scientific">bacterium (Candidatus Blackallbacteria) CG17_big_fil_post_rev_8_21_14_2_50_48_46</name>
    <dbReference type="NCBI Taxonomy" id="2014261"/>
    <lineage>
        <taxon>Bacteria</taxon>
        <taxon>Candidatus Blackallbacteria</taxon>
    </lineage>
</organism>
<feature type="domain" description="Response regulatory" evidence="3">
    <location>
        <begin position="7"/>
        <end position="124"/>
    </location>
</feature>
<comment type="caution">
    <text evidence="2">Lacks conserved residue(s) required for the propagation of feature annotation.</text>
</comment>
<protein>
    <recommendedName>
        <fullName evidence="3">Response regulatory domain-containing protein</fullName>
    </recommendedName>
</protein>
<dbReference type="InterPro" id="IPR011006">
    <property type="entry name" value="CheY-like_superfamily"/>
</dbReference>
<dbReference type="PANTHER" id="PTHR44591">
    <property type="entry name" value="STRESS RESPONSE REGULATOR PROTEIN 1"/>
    <property type="match status" value="1"/>
</dbReference>
<comment type="caution">
    <text evidence="4">The sequence shown here is derived from an EMBL/GenBank/DDBJ whole genome shotgun (WGS) entry which is preliminary data.</text>
</comment>
<dbReference type="Gene3D" id="3.40.50.2300">
    <property type="match status" value="2"/>
</dbReference>